<feature type="compositionally biased region" description="Basic residues" evidence="1">
    <location>
        <begin position="509"/>
        <end position="532"/>
    </location>
</feature>
<protein>
    <recommendedName>
        <fullName evidence="2">Putative plant transposon protein domain-containing protein</fullName>
    </recommendedName>
</protein>
<evidence type="ECO:0000259" key="2">
    <source>
        <dbReference type="Pfam" id="PF20167"/>
    </source>
</evidence>
<feature type="compositionally biased region" description="Low complexity" evidence="1">
    <location>
        <begin position="459"/>
        <end position="479"/>
    </location>
</feature>
<comment type="caution">
    <text evidence="3">The sequence shown here is derived from an EMBL/GenBank/DDBJ whole genome shotgun (WGS) entry which is preliminary data.</text>
</comment>
<feature type="region of interest" description="Disordered" evidence="1">
    <location>
        <begin position="442"/>
        <end position="540"/>
    </location>
</feature>
<dbReference type="EMBL" id="BTGU01000115">
    <property type="protein sequence ID" value="GMN61639.1"/>
    <property type="molecule type" value="Genomic_DNA"/>
</dbReference>
<proteinExistence type="predicted"/>
<feature type="domain" description="Putative plant transposon protein" evidence="2">
    <location>
        <begin position="67"/>
        <end position="249"/>
    </location>
</feature>
<evidence type="ECO:0000256" key="1">
    <source>
        <dbReference type="SAM" id="MobiDB-lite"/>
    </source>
</evidence>
<dbReference type="Pfam" id="PF20167">
    <property type="entry name" value="Transposase_32"/>
    <property type="match status" value="1"/>
</dbReference>
<gene>
    <name evidence="3" type="ORF">TIFTF001_030727</name>
</gene>
<reference evidence="3" key="1">
    <citation type="submission" date="2023-07" db="EMBL/GenBank/DDBJ databases">
        <title>draft genome sequence of fig (Ficus carica).</title>
        <authorList>
            <person name="Takahashi T."/>
            <person name="Nishimura K."/>
        </authorList>
    </citation>
    <scope>NUCLEOTIDE SEQUENCE</scope>
</reference>
<keyword evidence="4" id="KW-1185">Reference proteome</keyword>
<sequence length="540" mass="61249">MPQKHGKGKASSSGSSSLRLVDKKFVNEAAKVKFGKFMEKNKSVIVERGLRPPEFDIEGDIANNIVQRQWQNLTDMQDPAVTTVVREFYANGYYQRDNDEVCVRGTMVSFAPDVINRYFDIGTIEDDEYATFLEEGGDYDPIVREMCIPGTEWTSREDDSDVAHYFPENCLNIYAKAWNKFICASIMPTKHEHHVYTNRAALLYAICKGWSIDIGVVIRDDLVKSLEARTTGAHTHPCLITGLCRNAGVTIDPNEPKRPCGTLIDKSSMDKFVKWPGGRHIESGLGFELYDNDDAPRPPNLLPRLRVLGGRNQIRGVSAYQTHAIQERERIIVENRHRQPSRPRTRHEEAGPSSAPDTTHVVPPIEDVYRMAVQHGQNLTELQGRLNQQDRVLHEVLDRVKDMQQRDIMRSRYELQFHHYLASRDNKKNKLDFRRIGDENRVLARSGRAQPSRGQPAGAPSHRAASQRAASIARPAARAPPERGQPSRGQPARAPPERAAARSQAPSRVLRRAFLHLKLPRTKRKRTQKKGGQRGDKERE</sequence>
<evidence type="ECO:0000313" key="3">
    <source>
        <dbReference type="EMBL" id="GMN61639.1"/>
    </source>
</evidence>
<dbReference type="InterPro" id="IPR046796">
    <property type="entry name" value="Transposase_32_dom"/>
</dbReference>
<accession>A0AA88J391</accession>
<feature type="region of interest" description="Disordered" evidence="1">
    <location>
        <begin position="334"/>
        <end position="361"/>
    </location>
</feature>
<dbReference type="AlphaFoldDB" id="A0AA88J391"/>
<dbReference type="Proteomes" id="UP001187192">
    <property type="component" value="Unassembled WGS sequence"/>
</dbReference>
<name>A0AA88J391_FICCA</name>
<organism evidence="3 4">
    <name type="scientific">Ficus carica</name>
    <name type="common">Common fig</name>
    <dbReference type="NCBI Taxonomy" id="3494"/>
    <lineage>
        <taxon>Eukaryota</taxon>
        <taxon>Viridiplantae</taxon>
        <taxon>Streptophyta</taxon>
        <taxon>Embryophyta</taxon>
        <taxon>Tracheophyta</taxon>
        <taxon>Spermatophyta</taxon>
        <taxon>Magnoliopsida</taxon>
        <taxon>eudicotyledons</taxon>
        <taxon>Gunneridae</taxon>
        <taxon>Pentapetalae</taxon>
        <taxon>rosids</taxon>
        <taxon>fabids</taxon>
        <taxon>Rosales</taxon>
        <taxon>Moraceae</taxon>
        <taxon>Ficeae</taxon>
        <taxon>Ficus</taxon>
    </lineage>
</organism>
<evidence type="ECO:0000313" key="4">
    <source>
        <dbReference type="Proteomes" id="UP001187192"/>
    </source>
</evidence>